<reference evidence="3" key="1">
    <citation type="submission" date="2018-11" db="EMBL/GenBank/DDBJ databases">
        <authorList>
            <consortium name="Genoscope - CEA"/>
            <person name="William W."/>
        </authorList>
    </citation>
    <scope>NUCLEOTIDE SEQUENCE</scope>
</reference>
<accession>A0A3P6AMS8</accession>
<dbReference type="PANTHER" id="PTHR45654">
    <property type="entry name" value="HOMEOBOX-LEUCINE ZIPPER PROTEIN MERISTEM L1"/>
    <property type="match status" value="1"/>
</dbReference>
<dbReference type="EMBL" id="LR031872">
    <property type="protein sequence ID" value="VDC95186.1"/>
    <property type="molecule type" value="Genomic_DNA"/>
</dbReference>
<evidence type="ECO:0000256" key="1">
    <source>
        <dbReference type="SAM" id="MobiDB-lite"/>
    </source>
</evidence>
<name>A0A3P6AMS8_BRAOL</name>
<gene>
    <name evidence="3" type="ORF">BOLC3T18427H</name>
</gene>
<dbReference type="PANTHER" id="PTHR45654:SF5">
    <property type="entry name" value="HOMEOBOX-LEUCINE ZIPPER PROTEIN ANTHOCYANINLESS 2-RELATED"/>
    <property type="match status" value="1"/>
</dbReference>
<dbReference type="GO" id="GO:0003677">
    <property type="term" value="F:DNA binding"/>
    <property type="evidence" value="ECO:0007669"/>
    <property type="project" value="UniProtKB-KW"/>
</dbReference>
<dbReference type="InterPro" id="IPR042160">
    <property type="entry name" value="HD-Zip_IV"/>
</dbReference>
<evidence type="ECO:0000313" key="3">
    <source>
        <dbReference type="EMBL" id="VDC95186.1"/>
    </source>
</evidence>
<dbReference type="SUPFAM" id="SSF55961">
    <property type="entry name" value="Bet v1-like"/>
    <property type="match status" value="1"/>
</dbReference>
<feature type="region of interest" description="Disordered" evidence="1">
    <location>
        <begin position="431"/>
        <end position="451"/>
    </location>
</feature>
<sequence length="477" mass="53298">MEGAGVGQIMAKAVGEFLKVAYARSLWVDEADAGRSQIVVTYKSVFASAESEGRVIESSKSSEVLDFDISEVLDAVESLGSSKTLDWKRTFQGIVPDGATVLRDGELTRIQCRFLALTPKVPARTVSLLRVCKTLEEEEEGLVVAVVDVSDPRQQGGDFNRFPSGVLLEKVGKGTTKVTWVEHCAVDHGLMGMAMELEGSNVGAFTSRRWLGVLKSRLIQSRTEVQGCDFPSRFLREDTFTIQKMVRKMVGDMLEVISPTIGEGWIQIPFNPDYFRIIYKQRKCVLIHSGWLEMEAEAIFQSFQEQRNAWDPSVNDILEVETDYGDGASLLRRRCGNQGRLQHLILQHFSPLSGMLLFSRLDHLHPSDLLTEGFAIIPCKERSLVTTVIAHKLPDLALETHLISAAELLESHSLFKNITCSSSPLISKSKTTTYTGKRSQPHKTSRWIHDDDKDNNSNNPFACLVWYSFGHQLIGFL</sequence>
<proteinExistence type="predicted"/>
<dbReference type="PROSITE" id="PS50848">
    <property type="entry name" value="START"/>
    <property type="match status" value="1"/>
</dbReference>
<protein>
    <recommendedName>
        <fullName evidence="2">START domain-containing protein</fullName>
    </recommendedName>
</protein>
<dbReference type="GO" id="GO:0008289">
    <property type="term" value="F:lipid binding"/>
    <property type="evidence" value="ECO:0007669"/>
    <property type="project" value="InterPro"/>
</dbReference>
<evidence type="ECO:0000259" key="2">
    <source>
        <dbReference type="PROSITE" id="PS50848"/>
    </source>
</evidence>
<feature type="domain" description="START" evidence="2">
    <location>
        <begin position="27"/>
        <end position="183"/>
    </location>
</feature>
<dbReference type="AlphaFoldDB" id="A0A3P6AMS8"/>
<dbReference type="InterPro" id="IPR002913">
    <property type="entry name" value="START_lipid-bd_dom"/>
</dbReference>
<dbReference type="Pfam" id="PF01852">
    <property type="entry name" value="START"/>
    <property type="match status" value="1"/>
</dbReference>
<organism evidence="3">
    <name type="scientific">Brassica oleracea</name>
    <name type="common">Wild cabbage</name>
    <dbReference type="NCBI Taxonomy" id="3712"/>
    <lineage>
        <taxon>Eukaryota</taxon>
        <taxon>Viridiplantae</taxon>
        <taxon>Streptophyta</taxon>
        <taxon>Embryophyta</taxon>
        <taxon>Tracheophyta</taxon>
        <taxon>Spermatophyta</taxon>
        <taxon>Magnoliopsida</taxon>
        <taxon>eudicotyledons</taxon>
        <taxon>Gunneridae</taxon>
        <taxon>Pentapetalae</taxon>
        <taxon>rosids</taxon>
        <taxon>malvids</taxon>
        <taxon>Brassicales</taxon>
        <taxon>Brassicaceae</taxon>
        <taxon>Brassiceae</taxon>
        <taxon>Brassica</taxon>
    </lineage>
</organism>